<dbReference type="InterPro" id="IPR036291">
    <property type="entry name" value="NAD(P)-bd_dom_sf"/>
</dbReference>
<evidence type="ECO:0000256" key="7">
    <source>
        <dbReference type="ARBA" id="ARBA00023002"/>
    </source>
</evidence>
<gene>
    <name evidence="12" type="primary">3-beta HSD</name>
</gene>
<proteinExistence type="evidence at transcript level"/>
<comment type="similarity">
    <text evidence="3 10">Belongs to the 3-beta-HSD family.</text>
</comment>
<feature type="domain" description="3-beta hydroxysteroid dehydrogenase/isomerase" evidence="11">
    <location>
        <begin position="12"/>
        <end position="294"/>
    </location>
</feature>
<evidence type="ECO:0000259" key="11">
    <source>
        <dbReference type="Pfam" id="PF01073"/>
    </source>
</evidence>
<protein>
    <submittedName>
        <fullName evidence="12">3-beta-hydroxysteroid dehydrogenase</fullName>
    </submittedName>
</protein>
<evidence type="ECO:0000256" key="10">
    <source>
        <dbReference type="RuleBase" id="RU004475"/>
    </source>
</evidence>
<dbReference type="GO" id="GO:0016616">
    <property type="term" value="F:oxidoreductase activity, acting on the CH-OH group of donors, NAD or NADP as acceptor"/>
    <property type="evidence" value="ECO:0007669"/>
    <property type="project" value="InterPro"/>
</dbReference>
<evidence type="ECO:0000256" key="2">
    <source>
        <dbReference type="ARBA" id="ARBA00004389"/>
    </source>
</evidence>
<evidence type="ECO:0000256" key="5">
    <source>
        <dbReference type="ARBA" id="ARBA00022824"/>
    </source>
</evidence>
<dbReference type="InterPro" id="IPR050177">
    <property type="entry name" value="Lipid_A_modif_metabolic_enz"/>
</dbReference>
<dbReference type="FunFam" id="3.40.50.720:FF:000220">
    <property type="entry name" value="3 beta-hydroxysteroid dehydrogenase/Delta 5--&gt;4-isomerase type 1"/>
    <property type="match status" value="1"/>
</dbReference>
<organism evidence="12">
    <name type="scientific">Glandirana rugosa</name>
    <name type="common">Japanese wrinkled frog</name>
    <name type="synonym">Rana rugosa</name>
    <dbReference type="NCBI Taxonomy" id="8410"/>
    <lineage>
        <taxon>Eukaryota</taxon>
        <taxon>Metazoa</taxon>
        <taxon>Chordata</taxon>
        <taxon>Craniata</taxon>
        <taxon>Vertebrata</taxon>
        <taxon>Euteleostomi</taxon>
        <taxon>Amphibia</taxon>
        <taxon>Batrachia</taxon>
        <taxon>Anura</taxon>
        <taxon>Neobatrachia</taxon>
        <taxon>Ranoidea</taxon>
        <taxon>Ranidae</taxon>
        <taxon>Glandirana</taxon>
    </lineage>
</organism>
<evidence type="ECO:0000256" key="4">
    <source>
        <dbReference type="ARBA" id="ARBA00022692"/>
    </source>
</evidence>
<dbReference type="Gene3D" id="3.40.50.720">
    <property type="entry name" value="NAD(P)-binding Rossmann-like Domain"/>
    <property type="match status" value="1"/>
</dbReference>
<dbReference type="Pfam" id="PF01073">
    <property type="entry name" value="3Beta_HSD"/>
    <property type="match status" value="1"/>
</dbReference>
<keyword evidence="4" id="KW-0812">Transmembrane</keyword>
<dbReference type="EMBL" id="AB284117">
    <property type="protein sequence ID" value="BAF66090.1"/>
    <property type="molecule type" value="mRNA"/>
</dbReference>
<dbReference type="PANTHER" id="PTHR43245:SF51">
    <property type="entry name" value="SHORT CHAIN DEHYDROGENASE_REDUCTASE FAMILY 42E, MEMBER 2"/>
    <property type="match status" value="1"/>
</dbReference>
<comment type="subcellular location">
    <subcellularLocation>
        <location evidence="2">Endoplasmic reticulum membrane</location>
        <topology evidence="2">Single-pass membrane protein</topology>
    </subcellularLocation>
    <subcellularLocation>
        <location evidence="1">Mitochondrion membrane</location>
        <topology evidence="1">Single-pass membrane protein</topology>
    </subcellularLocation>
</comment>
<keyword evidence="6" id="KW-1133">Transmembrane helix</keyword>
<evidence type="ECO:0000256" key="1">
    <source>
        <dbReference type="ARBA" id="ARBA00004304"/>
    </source>
</evidence>
<evidence type="ECO:0000256" key="3">
    <source>
        <dbReference type="ARBA" id="ARBA00009219"/>
    </source>
</evidence>
<evidence type="ECO:0000256" key="9">
    <source>
        <dbReference type="ARBA" id="ARBA00023136"/>
    </source>
</evidence>
<dbReference type="SUPFAM" id="SSF51735">
    <property type="entry name" value="NAD(P)-binding Rossmann-fold domains"/>
    <property type="match status" value="1"/>
</dbReference>
<evidence type="ECO:0000256" key="8">
    <source>
        <dbReference type="ARBA" id="ARBA00023128"/>
    </source>
</evidence>
<dbReference type="GO" id="GO:0005789">
    <property type="term" value="C:endoplasmic reticulum membrane"/>
    <property type="evidence" value="ECO:0007669"/>
    <property type="project" value="UniProtKB-SubCell"/>
</dbReference>
<keyword evidence="7 10" id="KW-0560">Oxidoreductase</keyword>
<dbReference type="AlphaFoldDB" id="A6P661"/>
<dbReference type="InterPro" id="IPR002225">
    <property type="entry name" value="3Beta_OHSteriod_DH/Estase"/>
</dbReference>
<name>A6P661_GLARU</name>
<keyword evidence="9" id="KW-0472">Membrane</keyword>
<accession>A6P661</accession>
<sequence>MTGARSPGVSCLVTGPAAFVGHRIVQMLLEEEPELEELRVMDKNLSEDLLRTCQRSQEKTAVKTLQGDIRDADFLHRSCRGVGLVIHAAAVIDTVGKVSKDLVMSVNVTGTEQLLKACLQNNVQYFIYTSTIDVFGPNTRGDPIVNGTEETVYDSKLGFCYAESKSLAEKKVLKANGQELQDGGTLMTCSLRPTYVYGEGSQFLQIHLDQALLNGDVFHRVSKKEALVNPVYVGNIAWAHLLVARAMKDPEGTKKIAGNFYFITDDTPHMSYSDLNHALGKELGLGVESRLAMPLPILYIVASLMEMVSFVLRPFVRFVPPFTRHLLTLLNTPFTVTYRKLQSDTGYKPRYSWEEARRMTSDWMASVIPQRRERLRETK</sequence>
<reference evidence="12" key="1">
    <citation type="journal article" date="2008" name="Gen. Comp. Endocrinol.">
        <title>Elevated expression of P450c17 (CYP17) during testicular formation in the frog.</title>
        <authorList>
            <person name="Iwade R."/>
            <person name="Maruo K."/>
            <person name="Okada G."/>
            <person name="Nakamura M."/>
        </authorList>
    </citation>
    <scope>NUCLEOTIDE SEQUENCE</scope>
</reference>
<dbReference type="PANTHER" id="PTHR43245">
    <property type="entry name" value="BIFUNCTIONAL POLYMYXIN RESISTANCE PROTEIN ARNA"/>
    <property type="match status" value="1"/>
</dbReference>
<dbReference type="GO" id="GO:0031966">
    <property type="term" value="C:mitochondrial membrane"/>
    <property type="evidence" value="ECO:0007669"/>
    <property type="project" value="UniProtKB-SubCell"/>
</dbReference>
<keyword evidence="8" id="KW-0496">Mitochondrion</keyword>
<dbReference type="GO" id="GO:0006694">
    <property type="term" value="P:steroid biosynthetic process"/>
    <property type="evidence" value="ECO:0007669"/>
    <property type="project" value="InterPro"/>
</dbReference>
<evidence type="ECO:0000313" key="12">
    <source>
        <dbReference type="EMBL" id="BAF66090.1"/>
    </source>
</evidence>
<keyword evidence="5" id="KW-0256">Endoplasmic reticulum</keyword>
<evidence type="ECO:0000256" key="6">
    <source>
        <dbReference type="ARBA" id="ARBA00022989"/>
    </source>
</evidence>